<sequence>MRGEGHARGGPEFLRRLYMTKAVRIACIGECMIELAPAGDGLFKQGFAGDTFNTAAYLTRQFAPEIEVSYITGLGVDPMSEGIRKALEAESILTDSVSVVEDKNPGLYMIENDDTGERFFTYWRNDAAAKKMFAGWSVDKIAALLEQFDVIYFSGITLAILDEAQRAALFDAISKVKDKVKVGFDPNYRPKLWPDSAVCCAAFERAASVSDFALVTADDHVALWGEADGLDIAKQWKDYGAGEVVVKEGASSCLLFTGEEVKNVPPAAKLKPKDTTGAGDSFAAGYLGQRALGGSQEEAAKTAHGVAGQVIMHPGAIIDKSVWTRVK</sequence>
<keyword evidence="4 16" id="KW-0418">Kinase</keyword>
<evidence type="ECO:0000256" key="11">
    <source>
        <dbReference type="ARBA" id="ARBA00066369"/>
    </source>
</evidence>
<comment type="pathway">
    <text evidence="7">Carbohydrate acid metabolism; 2-dehydro-3-deoxy-D-gluconate degradation; D-glyceraldehyde 3-phosphate and pyruvate from 2-dehydro-3-deoxy-D-gluconate: step 1/2.</text>
</comment>
<dbReference type="Pfam" id="PF00294">
    <property type="entry name" value="PfkB"/>
    <property type="match status" value="1"/>
</dbReference>
<name>A0A1I5LDU5_9HYPH</name>
<dbReference type="PANTHER" id="PTHR43085:SF15">
    <property type="entry name" value="2-DEHYDRO-3-DEOXYGLUCONOKINASE"/>
    <property type="match status" value="1"/>
</dbReference>
<dbReference type="GO" id="GO:0006974">
    <property type="term" value="P:DNA damage response"/>
    <property type="evidence" value="ECO:0007669"/>
    <property type="project" value="TreeGrafter"/>
</dbReference>
<dbReference type="InterPro" id="IPR011611">
    <property type="entry name" value="PfkB_dom"/>
</dbReference>
<dbReference type="Gene3D" id="3.40.1190.20">
    <property type="match status" value="1"/>
</dbReference>
<dbReference type="RefSeq" id="WP_280141800.1">
    <property type="nucleotide sequence ID" value="NZ_FOVR01000016.1"/>
</dbReference>
<evidence type="ECO:0000313" key="17">
    <source>
        <dbReference type="Proteomes" id="UP000199236"/>
    </source>
</evidence>
<dbReference type="SUPFAM" id="SSF53613">
    <property type="entry name" value="Ribokinase-like"/>
    <property type="match status" value="1"/>
</dbReference>
<keyword evidence="5" id="KW-0067">ATP-binding</keyword>
<evidence type="ECO:0000256" key="2">
    <source>
        <dbReference type="ARBA" id="ARBA00022679"/>
    </source>
</evidence>
<dbReference type="GO" id="GO:0019698">
    <property type="term" value="P:D-galacturonate catabolic process"/>
    <property type="evidence" value="ECO:0007669"/>
    <property type="project" value="TreeGrafter"/>
</dbReference>
<dbReference type="Proteomes" id="UP000199236">
    <property type="component" value="Unassembled WGS sequence"/>
</dbReference>
<keyword evidence="17" id="KW-1185">Reference proteome</keyword>
<evidence type="ECO:0000313" key="16">
    <source>
        <dbReference type="EMBL" id="SFO95382.1"/>
    </source>
</evidence>
<evidence type="ECO:0000256" key="4">
    <source>
        <dbReference type="ARBA" id="ARBA00022777"/>
    </source>
</evidence>
<comment type="catalytic activity">
    <reaction evidence="9">
        <text>2-dehydro-3-deoxy-D-gluconate + ATP = 2-dehydro-3-deoxy-6-phospho-D-gluconate + ADP + H(+)</text>
        <dbReference type="Rhea" id="RHEA:14797"/>
        <dbReference type="ChEBI" id="CHEBI:15378"/>
        <dbReference type="ChEBI" id="CHEBI:30616"/>
        <dbReference type="ChEBI" id="CHEBI:57569"/>
        <dbReference type="ChEBI" id="CHEBI:57990"/>
        <dbReference type="ChEBI" id="CHEBI:456216"/>
        <dbReference type="EC" id="2.7.1.45"/>
    </reaction>
</comment>
<dbReference type="EC" id="2.7.1.45" evidence="11"/>
<dbReference type="CDD" id="cd01166">
    <property type="entry name" value="KdgK"/>
    <property type="match status" value="1"/>
</dbReference>
<keyword evidence="2" id="KW-0808">Transferase</keyword>
<protein>
    <recommendedName>
        <fullName evidence="12">2-dehydro-3-deoxygluconokinase</fullName>
        <ecNumber evidence="11">2.7.1.45</ecNumber>
    </recommendedName>
    <alternativeName>
        <fullName evidence="13">2-keto-3-deoxygluconokinase</fullName>
    </alternativeName>
    <alternativeName>
        <fullName evidence="14">3-deoxy-2-oxo-D-gluconate kinase</fullName>
    </alternativeName>
    <alternativeName>
        <fullName evidence="8">KDG kinase</fullName>
    </alternativeName>
</protein>
<evidence type="ECO:0000256" key="1">
    <source>
        <dbReference type="ARBA" id="ARBA00010688"/>
    </source>
</evidence>
<accession>A0A1I5LDU5</accession>
<evidence type="ECO:0000256" key="8">
    <source>
        <dbReference type="ARBA" id="ARBA00044254"/>
    </source>
</evidence>
<dbReference type="InterPro" id="IPR050306">
    <property type="entry name" value="PfkB_Carbo_kinase"/>
</dbReference>
<dbReference type="GO" id="GO:0042840">
    <property type="term" value="P:D-glucuronate catabolic process"/>
    <property type="evidence" value="ECO:0007669"/>
    <property type="project" value="TreeGrafter"/>
</dbReference>
<evidence type="ECO:0000256" key="9">
    <source>
        <dbReference type="ARBA" id="ARBA00050729"/>
    </source>
</evidence>
<comment type="similarity">
    <text evidence="1">Belongs to the carbohydrate kinase PfkB family.</text>
</comment>
<keyword evidence="6" id="KW-0119">Carbohydrate metabolism</keyword>
<evidence type="ECO:0000256" key="12">
    <source>
        <dbReference type="ARBA" id="ARBA00067931"/>
    </source>
</evidence>
<dbReference type="InterPro" id="IPR029056">
    <property type="entry name" value="Ribokinase-like"/>
</dbReference>
<dbReference type="GO" id="GO:0005524">
    <property type="term" value="F:ATP binding"/>
    <property type="evidence" value="ECO:0007669"/>
    <property type="project" value="UniProtKB-KW"/>
</dbReference>
<dbReference type="GO" id="GO:0005829">
    <property type="term" value="C:cytosol"/>
    <property type="evidence" value="ECO:0007669"/>
    <property type="project" value="TreeGrafter"/>
</dbReference>
<gene>
    <name evidence="16" type="ORF">SAMN04488056_11694</name>
</gene>
<keyword evidence="3" id="KW-0547">Nucleotide-binding</keyword>
<evidence type="ECO:0000256" key="5">
    <source>
        <dbReference type="ARBA" id="ARBA00022840"/>
    </source>
</evidence>
<dbReference type="PROSITE" id="PS00584">
    <property type="entry name" value="PFKB_KINASES_2"/>
    <property type="match status" value="1"/>
</dbReference>
<dbReference type="GO" id="GO:0008673">
    <property type="term" value="F:2-dehydro-3-deoxygluconokinase activity"/>
    <property type="evidence" value="ECO:0007669"/>
    <property type="project" value="UniProtKB-EC"/>
</dbReference>
<evidence type="ECO:0000256" key="13">
    <source>
        <dbReference type="ARBA" id="ARBA00075711"/>
    </source>
</evidence>
<evidence type="ECO:0000256" key="10">
    <source>
        <dbReference type="ARBA" id="ARBA00054997"/>
    </source>
</evidence>
<evidence type="ECO:0000256" key="3">
    <source>
        <dbReference type="ARBA" id="ARBA00022741"/>
    </source>
</evidence>
<organism evidence="16 17">
    <name type="scientific">Cohaesibacter marisflavi</name>
    <dbReference type="NCBI Taxonomy" id="655353"/>
    <lineage>
        <taxon>Bacteria</taxon>
        <taxon>Pseudomonadati</taxon>
        <taxon>Pseudomonadota</taxon>
        <taxon>Alphaproteobacteria</taxon>
        <taxon>Hyphomicrobiales</taxon>
        <taxon>Cohaesibacteraceae</taxon>
    </lineage>
</organism>
<dbReference type="InterPro" id="IPR002173">
    <property type="entry name" value="Carboh/pur_kinase_PfkB_CS"/>
</dbReference>
<dbReference type="EMBL" id="FOVR01000016">
    <property type="protein sequence ID" value="SFO95382.1"/>
    <property type="molecule type" value="Genomic_DNA"/>
</dbReference>
<proteinExistence type="inferred from homology"/>
<dbReference type="AlphaFoldDB" id="A0A1I5LDU5"/>
<evidence type="ECO:0000259" key="15">
    <source>
        <dbReference type="Pfam" id="PF00294"/>
    </source>
</evidence>
<evidence type="ECO:0000256" key="14">
    <source>
        <dbReference type="ARBA" id="ARBA00080545"/>
    </source>
</evidence>
<dbReference type="PANTHER" id="PTHR43085">
    <property type="entry name" value="HEXOKINASE FAMILY MEMBER"/>
    <property type="match status" value="1"/>
</dbReference>
<evidence type="ECO:0000256" key="6">
    <source>
        <dbReference type="ARBA" id="ARBA00023277"/>
    </source>
</evidence>
<dbReference type="STRING" id="655353.SAMN04488056_11694"/>
<evidence type="ECO:0000256" key="7">
    <source>
        <dbReference type="ARBA" id="ARBA00043951"/>
    </source>
</evidence>
<dbReference type="FunFam" id="3.40.1190.20:FF:000011">
    <property type="entry name" value="2-dehydro-3-deoxygluconokinase, putative"/>
    <property type="match status" value="1"/>
</dbReference>
<reference evidence="16 17" key="1">
    <citation type="submission" date="2016-10" db="EMBL/GenBank/DDBJ databases">
        <authorList>
            <person name="de Groot N.N."/>
        </authorList>
    </citation>
    <scope>NUCLEOTIDE SEQUENCE [LARGE SCALE GENOMIC DNA]</scope>
    <source>
        <strain evidence="16 17">CGMCC 1.9157</strain>
    </source>
</reference>
<comment type="function">
    <text evidence="10">Catalyzes the phosphorylation of 2-keto-3-deoxygluconate (KDG) to produce 2-keto-3-deoxy-6-phosphogluconate (KDPG).</text>
</comment>
<feature type="domain" description="Carbohydrate kinase PfkB" evidence="15">
    <location>
        <begin position="24"/>
        <end position="319"/>
    </location>
</feature>